<reference evidence="3" key="2">
    <citation type="journal article" date="2013" name="PLoS Genet.">
        <title>Comparative genome structure, secondary metabolite, and effector coding capacity across Cochliobolus pathogens.</title>
        <authorList>
            <person name="Condon B.J."/>
            <person name="Leng Y."/>
            <person name="Wu D."/>
            <person name="Bushley K.E."/>
            <person name="Ohm R.A."/>
            <person name="Otillar R."/>
            <person name="Martin J."/>
            <person name="Schackwitz W."/>
            <person name="Grimwood J."/>
            <person name="MohdZainudin N."/>
            <person name="Xue C."/>
            <person name="Wang R."/>
            <person name="Manning V.A."/>
            <person name="Dhillon B."/>
            <person name="Tu Z.J."/>
            <person name="Steffenson B.J."/>
            <person name="Salamov A."/>
            <person name="Sun H."/>
            <person name="Lowry S."/>
            <person name="LaButti K."/>
            <person name="Han J."/>
            <person name="Copeland A."/>
            <person name="Lindquist E."/>
            <person name="Barry K."/>
            <person name="Schmutz J."/>
            <person name="Baker S.E."/>
            <person name="Ciuffetti L.M."/>
            <person name="Grigoriev I.V."/>
            <person name="Zhong S."/>
            <person name="Turgeon B.G."/>
        </authorList>
    </citation>
    <scope>NUCLEOTIDE SEQUENCE [LARGE SCALE GENOMIC DNA]</scope>
    <source>
        <strain evidence="3">C5 / ATCC 48332 / race O</strain>
    </source>
</reference>
<evidence type="ECO:0000256" key="1">
    <source>
        <dbReference type="SAM" id="MobiDB-lite"/>
    </source>
</evidence>
<accession>M2V0D5</accession>
<organism evidence="2 3">
    <name type="scientific">Cochliobolus heterostrophus (strain C5 / ATCC 48332 / race O)</name>
    <name type="common">Southern corn leaf blight fungus</name>
    <name type="synonym">Bipolaris maydis</name>
    <dbReference type="NCBI Taxonomy" id="701091"/>
    <lineage>
        <taxon>Eukaryota</taxon>
        <taxon>Fungi</taxon>
        <taxon>Dikarya</taxon>
        <taxon>Ascomycota</taxon>
        <taxon>Pezizomycotina</taxon>
        <taxon>Dothideomycetes</taxon>
        <taxon>Pleosporomycetidae</taxon>
        <taxon>Pleosporales</taxon>
        <taxon>Pleosporineae</taxon>
        <taxon>Pleosporaceae</taxon>
        <taxon>Bipolaris</taxon>
    </lineage>
</organism>
<dbReference type="OrthoDB" id="10361914at2759"/>
<evidence type="ECO:0000313" key="2">
    <source>
        <dbReference type="EMBL" id="EMD93407.1"/>
    </source>
</evidence>
<dbReference type="AlphaFoldDB" id="M2V0D5"/>
<sequence length="156" mass="17791">MKRTPSPRRVHVSSSNFRQLVRHAACNGPRDKYPEVRVRLPDRLTDNLRTSQRPRLVVAVEDLVRGGTWPWSWPYAGHHKQDGAGRSVVRLGGFGRLDSTGFILQDEVVAAETLRHERLDQRMDAQGENTGHNCGALRNSHETWAHRRRSSRAKVN</sequence>
<reference evidence="2 3" key="1">
    <citation type="journal article" date="2012" name="PLoS Pathog.">
        <title>Diverse lifestyles and strategies of plant pathogenesis encoded in the genomes of eighteen Dothideomycetes fungi.</title>
        <authorList>
            <person name="Ohm R.A."/>
            <person name="Feau N."/>
            <person name="Henrissat B."/>
            <person name="Schoch C.L."/>
            <person name="Horwitz B.A."/>
            <person name="Barry K.W."/>
            <person name="Condon B.J."/>
            <person name="Copeland A.C."/>
            <person name="Dhillon B."/>
            <person name="Glaser F."/>
            <person name="Hesse C.N."/>
            <person name="Kosti I."/>
            <person name="LaButti K."/>
            <person name="Lindquist E.A."/>
            <person name="Lucas S."/>
            <person name="Salamov A.A."/>
            <person name="Bradshaw R.E."/>
            <person name="Ciuffetti L."/>
            <person name="Hamelin R.C."/>
            <person name="Kema G.H.J."/>
            <person name="Lawrence C."/>
            <person name="Scott J.A."/>
            <person name="Spatafora J.W."/>
            <person name="Turgeon B.G."/>
            <person name="de Wit P.J.G.M."/>
            <person name="Zhong S."/>
            <person name="Goodwin S.B."/>
            <person name="Grigoriev I.V."/>
        </authorList>
    </citation>
    <scope>NUCLEOTIDE SEQUENCE [LARGE SCALE GENOMIC DNA]</scope>
    <source>
        <strain evidence="3">C5 / ATCC 48332 / race O</strain>
    </source>
</reference>
<keyword evidence="3" id="KW-1185">Reference proteome</keyword>
<gene>
    <name evidence="2" type="ORF">COCHEDRAFT_1028592</name>
</gene>
<protein>
    <submittedName>
        <fullName evidence="2">Uncharacterized protein</fullName>
    </submittedName>
</protein>
<dbReference type="HOGENOM" id="CLU_142358_0_0_1"/>
<dbReference type="Proteomes" id="UP000016936">
    <property type="component" value="Unassembled WGS sequence"/>
</dbReference>
<name>M2V0D5_COCH5</name>
<proteinExistence type="predicted"/>
<feature type="compositionally biased region" description="Basic residues" evidence="1">
    <location>
        <begin position="146"/>
        <end position="156"/>
    </location>
</feature>
<evidence type="ECO:0000313" key="3">
    <source>
        <dbReference type="Proteomes" id="UP000016936"/>
    </source>
</evidence>
<dbReference type="EMBL" id="KB445573">
    <property type="protein sequence ID" value="EMD93407.1"/>
    <property type="molecule type" value="Genomic_DNA"/>
</dbReference>
<feature type="region of interest" description="Disordered" evidence="1">
    <location>
        <begin position="125"/>
        <end position="156"/>
    </location>
</feature>